<accession>A0ABQ7PFG7</accession>
<keyword evidence="3" id="KW-1185">Reference proteome</keyword>
<evidence type="ECO:0000313" key="3">
    <source>
        <dbReference type="Proteomes" id="UP000742024"/>
    </source>
</evidence>
<feature type="compositionally biased region" description="Basic residues" evidence="1">
    <location>
        <begin position="43"/>
        <end position="61"/>
    </location>
</feature>
<organism evidence="2 3">
    <name type="scientific">Claviceps arundinis</name>
    <dbReference type="NCBI Taxonomy" id="1623583"/>
    <lineage>
        <taxon>Eukaryota</taxon>
        <taxon>Fungi</taxon>
        <taxon>Dikarya</taxon>
        <taxon>Ascomycota</taxon>
        <taxon>Pezizomycotina</taxon>
        <taxon>Sordariomycetes</taxon>
        <taxon>Hypocreomycetidae</taxon>
        <taxon>Hypocreales</taxon>
        <taxon>Clavicipitaceae</taxon>
        <taxon>Claviceps</taxon>
    </lineage>
</organism>
<dbReference type="Proteomes" id="UP000742024">
    <property type="component" value="Unassembled WGS sequence"/>
</dbReference>
<dbReference type="EMBL" id="SRPR01000070">
    <property type="protein sequence ID" value="KAG5962269.1"/>
    <property type="molecule type" value="Genomic_DNA"/>
</dbReference>
<evidence type="ECO:0000256" key="1">
    <source>
        <dbReference type="SAM" id="MobiDB-lite"/>
    </source>
</evidence>
<protein>
    <submittedName>
        <fullName evidence="2">Uncharacterized protein</fullName>
    </submittedName>
</protein>
<sequence length="94" mass="10594">MPSPAFTGARAHLMPDDESRKALVSGLFLTRIPNRDTANWHWRSSKKPPRRISKSKTKRHAYWTPQDKAGVSAPIVDQPDQSFNPGDEPRAESN</sequence>
<comment type="caution">
    <text evidence="2">The sequence shown here is derived from an EMBL/GenBank/DDBJ whole genome shotgun (WGS) entry which is preliminary data.</text>
</comment>
<feature type="region of interest" description="Disordered" evidence="1">
    <location>
        <begin position="39"/>
        <end position="94"/>
    </location>
</feature>
<reference evidence="2 3" key="1">
    <citation type="journal article" date="2020" name="bioRxiv">
        <title>Whole genome comparisons of ergot fungi reveals the divergence and evolution of species within the genus Claviceps are the result of varying mechanisms driving genome evolution and host range expansion.</title>
        <authorList>
            <person name="Wyka S.A."/>
            <person name="Mondo S.J."/>
            <person name="Liu M."/>
            <person name="Dettman J."/>
            <person name="Nalam V."/>
            <person name="Broders K.D."/>
        </authorList>
    </citation>
    <scope>NUCLEOTIDE SEQUENCE [LARGE SCALE GENOMIC DNA]</scope>
    <source>
        <strain evidence="2 3">LM583</strain>
    </source>
</reference>
<evidence type="ECO:0000313" key="2">
    <source>
        <dbReference type="EMBL" id="KAG5962269.1"/>
    </source>
</evidence>
<proteinExistence type="predicted"/>
<name>A0ABQ7PFG7_9HYPO</name>
<gene>
    <name evidence="2" type="ORF">E4U57_007213</name>
</gene>